<dbReference type="EMBL" id="JBBKTX010000013">
    <property type="protein sequence ID" value="MFK4753073.1"/>
    <property type="molecule type" value="Genomic_DNA"/>
</dbReference>
<evidence type="ECO:0000313" key="2">
    <source>
        <dbReference type="EMBL" id="MFK4753073.1"/>
    </source>
</evidence>
<feature type="signal peptide" evidence="1">
    <location>
        <begin position="1"/>
        <end position="21"/>
    </location>
</feature>
<feature type="chain" id="PRO_5045538362" description="Carboxypeptidase regulatory-like domain-containing protein" evidence="1">
    <location>
        <begin position="22"/>
        <end position="1143"/>
    </location>
</feature>
<organism evidence="2 3">
    <name type="scientific">Oceanobacter antarcticus</name>
    <dbReference type="NCBI Taxonomy" id="3133425"/>
    <lineage>
        <taxon>Bacteria</taxon>
        <taxon>Pseudomonadati</taxon>
        <taxon>Pseudomonadota</taxon>
        <taxon>Gammaproteobacteria</taxon>
        <taxon>Oceanospirillales</taxon>
        <taxon>Oceanospirillaceae</taxon>
        <taxon>Oceanobacter</taxon>
    </lineage>
</organism>
<proteinExistence type="predicted"/>
<keyword evidence="1" id="KW-0732">Signal</keyword>
<dbReference type="RefSeq" id="WP_416206156.1">
    <property type="nucleotide sequence ID" value="NZ_JBBKTX010000013.1"/>
</dbReference>
<evidence type="ECO:0000313" key="3">
    <source>
        <dbReference type="Proteomes" id="UP001620597"/>
    </source>
</evidence>
<dbReference type="Proteomes" id="UP001620597">
    <property type="component" value="Unassembled WGS sequence"/>
</dbReference>
<protein>
    <recommendedName>
        <fullName evidence="4">Carboxypeptidase regulatory-like domain-containing protein</fullName>
    </recommendedName>
</protein>
<name>A0ABW8NJB9_9GAMM</name>
<gene>
    <name evidence="2" type="ORF">WG929_11685</name>
</gene>
<evidence type="ECO:0000256" key="1">
    <source>
        <dbReference type="SAM" id="SignalP"/>
    </source>
</evidence>
<keyword evidence="3" id="KW-1185">Reference proteome</keyword>
<evidence type="ECO:0008006" key="4">
    <source>
        <dbReference type="Google" id="ProtNLM"/>
    </source>
</evidence>
<sequence length="1143" mass="117992">MIRFSLTPLAFAMALALTACGGGSSDSDSGSDAGTDTGTDTGTVTRVSLTGLAVKGILTGADITVTSLNGSTEYGTTTTDTTGRYTLAEMDIPSEVPVKVTMTTNSSTQVKCDAAGGCTWGGNSYTFGQFYDYDNADFKLTAILPSYGSETAKTLMVTPVTHLAATRAAAAYPSGATAAEVTAVNKATATLLGLDNVDITNTSPADITSSDSASANIDSQKYGAIVAAIATVASRKNTDIANVVNSLAADYSDGGVVINSSDENAVDLEDVFAGAADAAEEAGTNLGATGVAIATEYHLDELEASVAAADEEEVAEVVVEDETTTEPTEEELKAQAVAASISLIEDLNNWNDAIQSVDTDTLVTALDTEAAETDALVSAMASKADIFRGFQELVVESELYEDCSWWDSSDNCLEYDTYEETHPGVVFQATGIMLQNVALGAYIVQNYNDLDSTDNGDGSFTITATGLLASGVALPIVDFLDADEDGQPDDGKDVSVTYTTTTLFGATYVDALSFSGEGVGATIDDGSAMTVSIGLSGALTANITAFNMTGLEDGESFSASGSLGLTFDSLDSLTAFVETEAIDGLKDMSIQLDSSIDGISELADDTDFAQASADLTIDLAVSRAVDGSGDYTGDLQGSLAMGVLLQNDAGNEDKIEGTLTATIGGSSDDINDLESWFVADTAAITFVGALQATDTDGNVLTFDGSIGIVPTLADGEDAGVDLNFDGAAKLVKASGYSSAFAGAIGIRDEAILAANGSIIKDGYDSPIYVLTAASLSGDLEVINTAGTTRLHLSGYIGANNLQEVAALAGFGNGPVDPGYGTVIDSITITGVTVNYHDDNSVSLTFESNYDPSFASLLTNMTGYGWTGYVSDGSAYIPSETQITLENCVGDTTAGYDCDIYIAGISAQDVHLDGSVDIDDATDWWAAVSDSLSYYEYASASLTVADQNGAQAWLYGSEYVYLEDLLAGNAVTLEIYVEGVDLYDASAEGRILDAETAEAYLEYSVALEVDAAAMGMDDASIRLVGERTGLEDGIGLLRLKYGSNSITINLDSEQLTTASVTNLKISNGDVTMTIAATCASGDVTAQGIAACDGDLEFAGNITSGGYDVGTLEVRSGLPVFVFDDGSQYNLVVTPAFMVELATGQ</sequence>
<dbReference type="PROSITE" id="PS51257">
    <property type="entry name" value="PROKAR_LIPOPROTEIN"/>
    <property type="match status" value="1"/>
</dbReference>
<accession>A0ABW8NJB9</accession>
<reference evidence="2 3" key="1">
    <citation type="submission" date="2024-03" db="EMBL/GenBank/DDBJ databases">
        <title>High-quality draft genome sequence of Oceanobacter sp. wDCs-4.</title>
        <authorList>
            <person name="Dong C."/>
        </authorList>
    </citation>
    <scope>NUCLEOTIDE SEQUENCE [LARGE SCALE GENOMIC DNA]</scope>
    <source>
        <strain evidence="3">wDCs-4</strain>
    </source>
</reference>
<comment type="caution">
    <text evidence="2">The sequence shown here is derived from an EMBL/GenBank/DDBJ whole genome shotgun (WGS) entry which is preliminary data.</text>
</comment>